<evidence type="ECO:0000313" key="3">
    <source>
        <dbReference type="EMBL" id="TNC46945.1"/>
    </source>
</evidence>
<comment type="caution">
    <text evidence="3">The sequence shown here is derived from an EMBL/GenBank/DDBJ whole genome shotgun (WGS) entry which is preliminary data.</text>
</comment>
<proteinExistence type="predicted"/>
<keyword evidence="1" id="KW-0732">Signal</keyword>
<dbReference type="PROSITE" id="PS50206">
    <property type="entry name" value="RHODANESE_3"/>
    <property type="match status" value="1"/>
</dbReference>
<dbReference type="Proteomes" id="UP000305887">
    <property type="component" value="Unassembled WGS sequence"/>
</dbReference>
<accession>A0A5C4MNS2</accession>
<dbReference type="Pfam" id="PF00581">
    <property type="entry name" value="Rhodanese"/>
    <property type="match status" value="1"/>
</dbReference>
<dbReference type="EMBL" id="VDFU01000030">
    <property type="protein sequence ID" value="TNC46945.1"/>
    <property type="molecule type" value="Genomic_DNA"/>
</dbReference>
<dbReference type="OrthoDB" id="176845at2"/>
<dbReference type="CDD" id="cd00158">
    <property type="entry name" value="RHOD"/>
    <property type="match status" value="1"/>
</dbReference>
<dbReference type="InterPro" id="IPR036873">
    <property type="entry name" value="Rhodanese-like_dom_sf"/>
</dbReference>
<feature type="chain" id="PRO_5022820996" evidence="1">
    <location>
        <begin position="19"/>
        <end position="179"/>
    </location>
</feature>
<sequence>MWRVLILVVGLVPTQVLAQSAPEPEGYRDAPYKGEVPAGLTGATTVDTDEAHRLWEEGQVIFIDAMPRDVRPPDLPEGTIWRDRPRDSIPGAVWLPNVGYSKLPPEDEAYFRAGLATVTESDPSRPILFFCMEDCWMSWNAAKRATEMGYRSVYWYPGGTDGWAGAGHATEPVEPLDPT</sequence>
<dbReference type="InterPro" id="IPR001763">
    <property type="entry name" value="Rhodanese-like_dom"/>
</dbReference>
<feature type="domain" description="Rhodanese" evidence="2">
    <location>
        <begin position="69"/>
        <end position="172"/>
    </location>
</feature>
<reference evidence="3 4" key="1">
    <citation type="submission" date="2019-06" db="EMBL/GenBank/DDBJ databases">
        <title>YIM 131921 draft genome.</title>
        <authorList>
            <person name="Jiang L."/>
        </authorList>
    </citation>
    <scope>NUCLEOTIDE SEQUENCE [LARGE SCALE GENOMIC DNA]</scope>
    <source>
        <strain evidence="3 4">YIM 131921</strain>
    </source>
</reference>
<protein>
    <submittedName>
        <fullName evidence="3">PQQ-dependent catabolism-associated CXXCW motif protein</fullName>
    </submittedName>
</protein>
<dbReference type="AlphaFoldDB" id="A0A5C4MNS2"/>
<dbReference type="SUPFAM" id="SSF52821">
    <property type="entry name" value="Rhodanese/Cell cycle control phosphatase"/>
    <property type="match status" value="1"/>
</dbReference>
<dbReference type="RefSeq" id="WP_139078396.1">
    <property type="nucleotide sequence ID" value="NZ_VDFU01000030.1"/>
</dbReference>
<organism evidence="3 4">
    <name type="scientific">Rubellimicrobium rubrum</name>
    <dbReference type="NCBI Taxonomy" id="2585369"/>
    <lineage>
        <taxon>Bacteria</taxon>
        <taxon>Pseudomonadati</taxon>
        <taxon>Pseudomonadota</taxon>
        <taxon>Alphaproteobacteria</taxon>
        <taxon>Rhodobacterales</taxon>
        <taxon>Roseobacteraceae</taxon>
        <taxon>Rubellimicrobium</taxon>
    </lineage>
</organism>
<evidence type="ECO:0000313" key="4">
    <source>
        <dbReference type="Proteomes" id="UP000305887"/>
    </source>
</evidence>
<feature type="signal peptide" evidence="1">
    <location>
        <begin position="1"/>
        <end position="18"/>
    </location>
</feature>
<evidence type="ECO:0000256" key="1">
    <source>
        <dbReference type="SAM" id="SignalP"/>
    </source>
</evidence>
<name>A0A5C4MNS2_9RHOB</name>
<dbReference type="InterPro" id="IPR022376">
    <property type="entry name" value="PQQ_CXXCW"/>
</dbReference>
<gene>
    <name evidence="3" type="ORF">FHG66_17800</name>
</gene>
<evidence type="ECO:0000259" key="2">
    <source>
        <dbReference type="PROSITE" id="PS50206"/>
    </source>
</evidence>
<dbReference type="Gene3D" id="3.40.250.10">
    <property type="entry name" value="Rhodanese-like domain"/>
    <property type="match status" value="1"/>
</dbReference>
<dbReference type="NCBIfam" id="TIGR03865">
    <property type="entry name" value="PQQ_CXXCW"/>
    <property type="match status" value="1"/>
</dbReference>
<dbReference type="SMART" id="SM00450">
    <property type="entry name" value="RHOD"/>
    <property type="match status" value="1"/>
</dbReference>
<keyword evidence="4" id="KW-1185">Reference proteome</keyword>